<accession>A0A094YW10</accession>
<keyword evidence="3" id="KW-1185">Reference proteome</keyword>
<evidence type="ECO:0000313" key="4">
    <source>
        <dbReference type="Proteomes" id="UP000297014"/>
    </source>
</evidence>
<reference evidence="1 3" key="1">
    <citation type="journal article" date="2014" name="Genome Announc.">
        <title>Draft Genome Sequence of Bacillus alcalophilus AV1934, a Classic Alkaliphile Isolated from Human Feces in 1934.</title>
        <authorList>
            <person name="Attie O."/>
            <person name="Jayaprakash A."/>
            <person name="Shah H."/>
            <person name="Paulsen I.T."/>
            <person name="Morino M."/>
            <person name="Takahashi Y."/>
            <person name="Narumi I."/>
            <person name="Sachidanandam R."/>
            <person name="Satoh K."/>
            <person name="Ito M."/>
            <person name="Krulwich T.A."/>
        </authorList>
    </citation>
    <scope>NUCLEOTIDE SEQUENCE [LARGE SCALE GENOMIC DNA]</scope>
    <source>
        <strain evidence="1 3">AV1934</strain>
    </source>
</reference>
<dbReference type="OrthoDB" id="2353288at2"/>
<dbReference type="InterPro" id="IPR036289">
    <property type="entry name" value="YfhH"/>
</dbReference>
<evidence type="ECO:0000313" key="2">
    <source>
        <dbReference type="EMBL" id="THG91269.1"/>
    </source>
</evidence>
<dbReference type="Gene3D" id="1.10.287.880">
    <property type="entry name" value="Hypothetical protein YfhH domain"/>
    <property type="match status" value="1"/>
</dbReference>
<dbReference type="SUPFAM" id="SSF101697">
    <property type="entry name" value="Hypothetical protein YfhH"/>
    <property type="match status" value="1"/>
</dbReference>
<dbReference type="AlphaFoldDB" id="A0A094YW10"/>
<dbReference type="EMBL" id="ALPT02000023">
    <property type="protein sequence ID" value="KGA97697.1"/>
    <property type="molecule type" value="Genomic_DNA"/>
</dbReference>
<reference evidence="2 4" key="2">
    <citation type="submission" date="2014-01" db="EMBL/GenBank/DDBJ databases">
        <title>Draft genome sequencing of Bacillus alcalophilus CGMCC 1.3604.</title>
        <authorList>
            <person name="Yang J."/>
            <person name="Diao L."/>
            <person name="Yang S."/>
        </authorList>
    </citation>
    <scope>NUCLEOTIDE SEQUENCE [LARGE SCALE GENOMIC DNA]</scope>
    <source>
        <strain evidence="2 4">CGMCC 1.3604</strain>
    </source>
</reference>
<dbReference type="EMBL" id="JALP01000079">
    <property type="protein sequence ID" value="THG91269.1"/>
    <property type="molecule type" value="Genomic_DNA"/>
</dbReference>
<proteinExistence type="predicted"/>
<dbReference type="eggNOG" id="ENOG5032PGC">
    <property type="taxonomic scope" value="Bacteria"/>
</dbReference>
<name>A0A094YW10_ALKAL</name>
<dbReference type="STRING" id="1218173.BALCAV_0208675"/>
<evidence type="ECO:0000313" key="1">
    <source>
        <dbReference type="EMBL" id="KGA97697.1"/>
    </source>
</evidence>
<dbReference type="RefSeq" id="WP_003322936.1">
    <property type="nucleotide sequence ID" value="NZ_ALPT02000023.1"/>
</dbReference>
<evidence type="ECO:0000313" key="3">
    <source>
        <dbReference type="Proteomes" id="UP000002754"/>
    </source>
</evidence>
<comment type="caution">
    <text evidence="1">The sequence shown here is derived from an EMBL/GenBank/DDBJ whole genome shotgun (WGS) entry which is preliminary data.</text>
</comment>
<organism evidence="1 3">
    <name type="scientific">Alkalihalobacillus alcalophilus ATCC 27647 = CGMCC 1.3604</name>
    <dbReference type="NCBI Taxonomy" id="1218173"/>
    <lineage>
        <taxon>Bacteria</taxon>
        <taxon>Bacillati</taxon>
        <taxon>Bacillota</taxon>
        <taxon>Bacilli</taxon>
        <taxon>Bacillales</taxon>
        <taxon>Bacillaceae</taxon>
        <taxon>Alkalihalobacillus</taxon>
    </lineage>
</organism>
<sequence length="105" mass="12488">MDEKRFSDMSEYELHTVIRQFNEKAKKAEQLGMMNEYAVYERKVWMAKAYLLDPKQFEPGKTYQMFDEESTFQISYLNGHFAWGYRNDQANLDAVPISLLKVESK</sequence>
<gene>
    <name evidence="2" type="ORF">AJ85_05960</name>
    <name evidence="1" type="ORF">BALCAV_0208675</name>
</gene>
<dbReference type="Proteomes" id="UP000297014">
    <property type="component" value="Unassembled WGS sequence"/>
</dbReference>
<dbReference type="Proteomes" id="UP000002754">
    <property type="component" value="Unassembled WGS sequence"/>
</dbReference>
<protein>
    <submittedName>
        <fullName evidence="1">Uncharacterized protein</fullName>
    </submittedName>
</protein>
<dbReference type="InterPro" id="IPR014938">
    <property type="entry name" value="YfhH-like"/>
</dbReference>
<dbReference type="Gene3D" id="2.30.30.340">
    <property type="entry name" value="Hypothetical protein YfhH like domains"/>
    <property type="match status" value="1"/>
</dbReference>
<dbReference type="Pfam" id="PF08838">
    <property type="entry name" value="DUF1811"/>
    <property type="match status" value="1"/>
</dbReference>